<gene>
    <name evidence="3" type="ORF">EYF80_024848</name>
</gene>
<dbReference type="Proteomes" id="UP000314294">
    <property type="component" value="Unassembled WGS sequence"/>
</dbReference>
<organism evidence="3 4">
    <name type="scientific">Liparis tanakae</name>
    <name type="common">Tanaka's snailfish</name>
    <dbReference type="NCBI Taxonomy" id="230148"/>
    <lineage>
        <taxon>Eukaryota</taxon>
        <taxon>Metazoa</taxon>
        <taxon>Chordata</taxon>
        <taxon>Craniata</taxon>
        <taxon>Vertebrata</taxon>
        <taxon>Euteleostomi</taxon>
        <taxon>Actinopterygii</taxon>
        <taxon>Neopterygii</taxon>
        <taxon>Teleostei</taxon>
        <taxon>Neoteleostei</taxon>
        <taxon>Acanthomorphata</taxon>
        <taxon>Eupercaria</taxon>
        <taxon>Perciformes</taxon>
        <taxon>Cottioidei</taxon>
        <taxon>Cottales</taxon>
        <taxon>Liparidae</taxon>
        <taxon>Liparis</taxon>
    </lineage>
</organism>
<name>A0A4Z2HJ55_9TELE</name>
<comment type="caution">
    <text evidence="3">The sequence shown here is derived from an EMBL/GenBank/DDBJ whole genome shotgun (WGS) entry which is preliminary data.</text>
</comment>
<evidence type="ECO:0000313" key="3">
    <source>
        <dbReference type="EMBL" id="TNN64964.1"/>
    </source>
</evidence>
<sequence length="105" mass="12351">MGPELRAVPLHDDGRQTPTRSCGTGPAAGDTDGEETLKPPLPRKYGQIWFYVRVRAVFFKFFFFVFFFFFCRGSRIATERRLRRTRMPCGRRCHKGYIVIFTEMF</sequence>
<reference evidence="3 4" key="1">
    <citation type="submission" date="2019-03" db="EMBL/GenBank/DDBJ databases">
        <title>First draft genome of Liparis tanakae, snailfish: a comprehensive survey of snailfish specific genes.</title>
        <authorList>
            <person name="Kim W."/>
            <person name="Song I."/>
            <person name="Jeong J.-H."/>
            <person name="Kim D."/>
            <person name="Kim S."/>
            <person name="Ryu S."/>
            <person name="Song J.Y."/>
            <person name="Lee S.K."/>
        </authorList>
    </citation>
    <scope>NUCLEOTIDE SEQUENCE [LARGE SCALE GENOMIC DNA]</scope>
    <source>
        <tissue evidence="3">Muscle</tissue>
    </source>
</reference>
<keyword evidence="4" id="KW-1185">Reference proteome</keyword>
<protein>
    <submittedName>
        <fullName evidence="3">Uncharacterized protein</fullName>
    </submittedName>
</protein>
<evidence type="ECO:0000313" key="4">
    <source>
        <dbReference type="Proteomes" id="UP000314294"/>
    </source>
</evidence>
<dbReference type="AlphaFoldDB" id="A0A4Z2HJ55"/>
<feature type="transmembrane region" description="Helical" evidence="2">
    <location>
        <begin position="48"/>
        <end position="71"/>
    </location>
</feature>
<evidence type="ECO:0000256" key="1">
    <source>
        <dbReference type="SAM" id="MobiDB-lite"/>
    </source>
</evidence>
<keyword evidence="2" id="KW-1133">Transmembrane helix</keyword>
<keyword evidence="2" id="KW-0812">Transmembrane</keyword>
<dbReference type="EMBL" id="SRLO01000243">
    <property type="protein sequence ID" value="TNN64964.1"/>
    <property type="molecule type" value="Genomic_DNA"/>
</dbReference>
<keyword evidence="2" id="KW-0472">Membrane</keyword>
<accession>A0A4Z2HJ55</accession>
<proteinExistence type="predicted"/>
<feature type="region of interest" description="Disordered" evidence="1">
    <location>
        <begin position="1"/>
        <end position="40"/>
    </location>
</feature>
<evidence type="ECO:0000256" key="2">
    <source>
        <dbReference type="SAM" id="Phobius"/>
    </source>
</evidence>